<evidence type="ECO:0000256" key="5">
    <source>
        <dbReference type="ARBA" id="ARBA00022737"/>
    </source>
</evidence>
<dbReference type="InterPro" id="IPR016024">
    <property type="entry name" value="ARM-type_fold"/>
</dbReference>
<evidence type="ECO:0000313" key="11">
    <source>
        <dbReference type="EMBL" id="KAF2075365.1"/>
    </source>
</evidence>
<dbReference type="Pfam" id="PF03810">
    <property type="entry name" value="IBN_N"/>
    <property type="match status" value="1"/>
</dbReference>
<evidence type="ECO:0000256" key="1">
    <source>
        <dbReference type="ARBA" id="ARBA00004123"/>
    </source>
</evidence>
<comment type="subcellular location">
    <subcellularLocation>
        <location evidence="2">Cytoplasm</location>
    </subcellularLocation>
    <subcellularLocation>
        <location evidence="1">Nucleus</location>
    </subcellularLocation>
</comment>
<evidence type="ECO:0000256" key="8">
    <source>
        <dbReference type="ARBA" id="ARBA00038423"/>
    </source>
</evidence>
<feature type="compositionally biased region" description="Acidic residues" evidence="9">
    <location>
        <begin position="369"/>
        <end position="382"/>
    </location>
</feature>
<dbReference type="OrthoDB" id="951172at2759"/>
<dbReference type="GO" id="GO:0006606">
    <property type="term" value="P:protein import into nucleus"/>
    <property type="evidence" value="ECO:0007669"/>
    <property type="project" value="InterPro"/>
</dbReference>
<evidence type="ECO:0000256" key="4">
    <source>
        <dbReference type="ARBA" id="ARBA00022490"/>
    </source>
</evidence>
<reference evidence="11" key="1">
    <citation type="submission" date="2020-01" db="EMBL/GenBank/DDBJ databases">
        <title>Development of genomics and gene disruption for Polysphondylium violaceum indicates a role for the polyketide synthase stlB in stalk morphogenesis.</title>
        <authorList>
            <person name="Narita B."/>
            <person name="Kawabe Y."/>
            <person name="Kin K."/>
            <person name="Saito T."/>
            <person name="Gibbs R."/>
            <person name="Kuspa A."/>
            <person name="Muzny D."/>
            <person name="Queller D."/>
            <person name="Richards S."/>
            <person name="Strassman J."/>
            <person name="Sucgang R."/>
            <person name="Worley K."/>
            <person name="Schaap P."/>
        </authorList>
    </citation>
    <scope>NUCLEOTIDE SEQUENCE</scope>
    <source>
        <strain evidence="11">QSvi11</strain>
    </source>
</reference>
<evidence type="ECO:0000259" key="10">
    <source>
        <dbReference type="PROSITE" id="PS50166"/>
    </source>
</evidence>
<feature type="domain" description="Importin N-terminal" evidence="10">
    <location>
        <begin position="31"/>
        <end position="98"/>
    </location>
</feature>
<keyword evidence="6" id="KW-0653">Protein transport</keyword>
<dbReference type="SUPFAM" id="SSF48371">
    <property type="entry name" value="ARM repeat"/>
    <property type="match status" value="1"/>
</dbReference>
<organism evidence="11 12">
    <name type="scientific">Polysphondylium violaceum</name>
    <dbReference type="NCBI Taxonomy" id="133409"/>
    <lineage>
        <taxon>Eukaryota</taxon>
        <taxon>Amoebozoa</taxon>
        <taxon>Evosea</taxon>
        <taxon>Eumycetozoa</taxon>
        <taxon>Dictyostelia</taxon>
        <taxon>Dictyosteliales</taxon>
        <taxon>Dictyosteliaceae</taxon>
        <taxon>Polysphondylium</taxon>
    </lineage>
</organism>
<keyword evidence="3" id="KW-0813">Transport</keyword>
<dbReference type="GO" id="GO:0005737">
    <property type="term" value="C:cytoplasm"/>
    <property type="evidence" value="ECO:0007669"/>
    <property type="project" value="UniProtKB-SubCell"/>
</dbReference>
<dbReference type="EMBL" id="AJWJ01000103">
    <property type="protein sequence ID" value="KAF2075365.1"/>
    <property type="molecule type" value="Genomic_DNA"/>
</dbReference>
<protein>
    <recommendedName>
        <fullName evidence="10">Importin N-terminal domain-containing protein</fullName>
    </recommendedName>
</protein>
<comment type="similarity">
    <text evidence="8">Belongs to the importin beta family. Importin beta-2 subfamily.</text>
</comment>
<feature type="region of interest" description="Disordered" evidence="9">
    <location>
        <begin position="351"/>
        <end position="382"/>
    </location>
</feature>
<feature type="compositionally biased region" description="Low complexity" evidence="9">
    <location>
        <begin position="352"/>
        <end position="368"/>
    </location>
</feature>
<dbReference type="InterPro" id="IPR001494">
    <property type="entry name" value="Importin-beta_N"/>
</dbReference>
<proteinExistence type="inferred from homology"/>
<comment type="caution">
    <text evidence="11">The sequence shown here is derived from an EMBL/GenBank/DDBJ whole genome shotgun (WGS) entry which is preliminary data.</text>
</comment>
<evidence type="ECO:0000256" key="9">
    <source>
        <dbReference type="SAM" id="MobiDB-lite"/>
    </source>
</evidence>
<dbReference type="PROSITE" id="PS50166">
    <property type="entry name" value="IMPORTIN_B_NT"/>
    <property type="match status" value="1"/>
</dbReference>
<evidence type="ECO:0000256" key="3">
    <source>
        <dbReference type="ARBA" id="ARBA00022448"/>
    </source>
</evidence>
<keyword evidence="7" id="KW-0539">Nucleus</keyword>
<dbReference type="AlphaFoldDB" id="A0A8J4PXV8"/>
<dbReference type="Proteomes" id="UP000695562">
    <property type="component" value="Unassembled WGS sequence"/>
</dbReference>
<dbReference type="GO" id="GO:0031267">
    <property type="term" value="F:small GTPase binding"/>
    <property type="evidence" value="ECO:0007669"/>
    <property type="project" value="InterPro"/>
</dbReference>
<evidence type="ECO:0000313" key="12">
    <source>
        <dbReference type="Proteomes" id="UP000695562"/>
    </source>
</evidence>
<evidence type="ECO:0000256" key="7">
    <source>
        <dbReference type="ARBA" id="ARBA00023242"/>
    </source>
</evidence>
<dbReference type="Gene3D" id="1.25.10.10">
    <property type="entry name" value="Leucine-rich Repeat Variant"/>
    <property type="match status" value="2"/>
</dbReference>
<name>A0A8J4PXV8_9MYCE</name>
<keyword evidence="4" id="KW-0963">Cytoplasm</keyword>
<dbReference type="FunFam" id="1.25.10.10:FF:000028">
    <property type="entry name" value="Transportin-1 isoform 1"/>
    <property type="match status" value="1"/>
</dbReference>
<dbReference type="InterPro" id="IPR011989">
    <property type="entry name" value="ARM-like"/>
</dbReference>
<dbReference type="Pfam" id="PF13513">
    <property type="entry name" value="HEAT_EZ"/>
    <property type="match status" value="1"/>
</dbReference>
<keyword evidence="12" id="KW-1185">Reference proteome</keyword>
<keyword evidence="5" id="KW-0677">Repeat</keyword>
<gene>
    <name evidence="11" type="ORF">CYY_003341</name>
</gene>
<evidence type="ECO:0000256" key="2">
    <source>
        <dbReference type="ARBA" id="ARBA00004496"/>
    </source>
</evidence>
<evidence type="ECO:0000256" key="6">
    <source>
        <dbReference type="ARBA" id="ARBA00022927"/>
    </source>
</evidence>
<dbReference type="SMART" id="SM00913">
    <property type="entry name" value="IBN_N"/>
    <property type="match status" value="1"/>
</dbReference>
<accession>A0A8J4PXV8</accession>
<dbReference type="InterPro" id="IPR040122">
    <property type="entry name" value="Importin_beta"/>
</dbReference>
<sequence>MDWVPNQEGLTQLVYILSQSNQGSGEVQDKIRQDLEKFNSIPDYNNYLVVIFNNRELPADIRSVAGLLLKTNIKTYYEKMPREVQAYIKREILPNLSDSSQSVRRTIANIITTLIVKSSFKEWPDLLNILLQALDSPNENLVDGALLALQLICEDSTESIDYEARPALNSLIPKLILFFKSNNPSFRRRALVTISFFITSKPGALLVNMDAFLRGVFSLSDDPSAEVRKHVCKTLVTLVETRIEFLLPFIKDVVKYMLHASKDTNEEVAIESTEFWAALSQSEHHCREVLLEFLPTLIPVLLNGMVYTEAEYSVLDHGDDSMTPDRPEDIKPFFSSGKVHGTGQQLEGGFVQQEQQQQQQNNIQQQQQQEDDEEDDDDDDDLDWVDDVWTIRKGSAFALDVLSSIFDCNTYLTITLPLIEQRMAENNPWPIRESAILALGAIADGCKEGLIPHLSKVVPYLTNTLNDPKPLVRSITCWTLSRYGRWIANEGKDLCLHSVIINLLNRILDNNKTVQEAACSAFASIEDEADRLLVPYLSHILPTFVSAFSRYQAKNLLILYDAISTLAKVVGPELNKPEYINILIPPLLEKFNTLDDSSRALLPLLGCLNQVCSAIGVGLQNLIVIFYNRAMKLLESSLQDQYRYMQDPKSYDKPEYEFIVSALDLLQGLTEGVGTSIESLVSNSKLPLLLLECMKIQAFDVLQSAFALLGDMSKVCIIHFKQYIHEYLKILNNNLVPEFLSVCNNAIWAVGEIAIRMSDEVKPFVPNIVEKLTTIINKINLNPNLLENSAVTLGRLGQVDAPTIAPLIGNFIQSWCMIIRRKVDDAEKDSAFRGMWMLISSNPNGSLKDLVYICDAVASWGDDMQPDLHEAYSNLLLMYKKALGDVWPQYYSQFPQQLRTILNQKFKLDNN</sequence>
<dbReference type="PANTHER" id="PTHR10527">
    <property type="entry name" value="IMPORTIN BETA"/>
    <property type="match status" value="1"/>
</dbReference>
<dbReference type="GO" id="GO:0031981">
    <property type="term" value="C:nuclear lumen"/>
    <property type="evidence" value="ECO:0007669"/>
    <property type="project" value="UniProtKB-ARBA"/>
</dbReference>